<evidence type="ECO:0008006" key="4">
    <source>
        <dbReference type="Google" id="ProtNLM"/>
    </source>
</evidence>
<gene>
    <name evidence="2" type="ORF">VSDG_03396</name>
</gene>
<dbReference type="OrthoDB" id="2333384at2759"/>
<dbReference type="Gene3D" id="2.60.40.640">
    <property type="match status" value="1"/>
</dbReference>
<proteinExistence type="predicted"/>
<dbReference type="Proteomes" id="UP000284375">
    <property type="component" value="Unassembled WGS sequence"/>
</dbReference>
<reference evidence="2 3" key="1">
    <citation type="submission" date="2015-09" db="EMBL/GenBank/DDBJ databases">
        <title>Host preference determinants of Valsa canker pathogens revealed by comparative genomics.</title>
        <authorList>
            <person name="Yin Z."/>
            <person name="Huang L."/>
        </authorList>
    </citation>
    <scope>NUCLEOTIDE SEQUENCE [LARGE SCALE GENOMIC DNA]</scope>
    <source>
        <strain evidence="2 3">YSFL</strain>
    </source>
</reference>
<evidence type="ECO:0000313" key="2">
    <source>
        <dbReference type="EMBL" id="ROW00563.1"/>
    </source>
</evidence>
<evidence type="ECO:0000313" key="3">
    <source>
        <dbReference type="Proteomes" id="UP000284375"/>
    </source>
</evidence>
<feature type="region of interest" description="Disordered" evidence="1">
    <location>
        <begin position="336"/>
        <end position="413"/>
    </location>
</feature>
<organism evidence="2 3">
    <name type="scientific">Cytospora chrysosperma</name>
    <name type="common">Cytospora canker fungus</name>
    <name type="synonym">Sphaeria chrysosperma</name>
    <dbReference type="NCBI Taxonomy" id="252740"/>
    <lineage>
        <taxon>Eukaryota</taxon>
        <taxon>Fungi</taxon>
        <taxon>Dikarya</taxon>
        <taxon>Ascomycota</taxon>
        <taxon>Pezizomycotina</taxon>
        <taxon>Sordariomycetes</taxon>
        <taxon>Sordariomycetidae</taxon>
        <taxon>Diaporthales</taxon>
        <taxon>Cytosporaceae</taxon>
        <taxon>Cytospora</taxon>
    </lineage>
</organism>
<accession>A0A423WB97</accession>
<protein>
    <recommendedName>
        <fullName evidence="4">Arrestin-like N-terminal domain-containing protein</fullName>
    </recommendedName>
</protein>
<comment type="caution">
    <text evidence="2">The sequence shown here is derived from an EMBL/GenBank/DDBJ whole genome shotgun (WGS) entry which is preliminary data.</text>
</comment>
<dbReference type="InterPro" id="IPR014752">
    <property type="entry name" value="Arrestin-like_C"/>
</dbReference>
<name>A0A423WB97_CYTCH</name>
<sequence length="504" mass="55456">MPPAQLNVGPELNIQLDNIGRPYQAGDVITGRVVRRSHTVSPRATVTIEFLGRAKSKIVVTSSNGNTRSNSYYRGRFNFFDAAQTRRQLHDGPIHVPPGGSPEAWEFAIDVPLTPSPQAVLNDAKGPKSSFLSLNPNDVASYPLPSSFTGRGRRHSTRFEAYVEYHLEASLLQQGSHHEKAVTATLPIQLRTPPMPYPLVNFDLKRRLWPYEVRTYHLVPGMENVELSFKQKSQKFFHSSKVPTLGFTLEYSCPAVIQLGNLTPIPFLVRIIPERKRTSEVLHDAPVTARLSYLELVLKADTTVIAPGTWGIHTGDGTVKHNIHVPVMLRVLQTTTQGASNASATEPRGEDSITQQPLPVGENTTKEETMTEHARQLQSRSGTPASAENSNPGPSSEQPPTYKASTRQPHTVDGGPLLLPCSWGAEDMPLDIGAAVALRLYPTHATALGCPIAGTYREPICPSFTTYCIRHSHRLKWKMIIDIAGETVKLENEQPITVMGPSDV</sequence>
<evidence type="ECO:0000256" key="1">
    <source>
        <dbReference type="SAM" id="MobiDB-lite"/>
    </source>
</evidence>
<feature type="compositionally biased region" description="Basic and acidic residues" evidence="1">
    <location>
        <begin position="364"/>
        <end position="375"/>
    </location>
</feature>
<dbReference type="EMBL" id="LJZO01000008">
    <property type="protein sequence ID" value="ROW00563.1"/>
    <property type="molecule type" value="Genomic_DNA"/>
</dbReference>
<dbReference type="AlphaFoldDB" id="A0A423WB97"/>
<feature type="compositionally biased region" description="Polar residues" evidence="1">
    <location>
        <begin position="376"/>
        <end position="409"/>
    </location>
</feature>
<keyword evidence="3" id="KW-1185">Reference proteome</keyword>